<accession>A0AAE3GZV1</accession>
<name>A0AAE3GZV1_9BACT</name>
<comment type="catalytic activity">
    <reaction evidence="13 14">
        <text>[thioredoxin]-disulfide + sulfite + AMP + 2 H(+) = adenosine 5'-phosphosulfate + [thioredoxin]-dithiol</text>
        <dbReference type="Rhea" id="RHEA:21976"/>
        <dbReference type="Rhea" id="RHEA-COMP:10698"/>
        <dbReference type="Rhea" id="RHEA-COMP:10700"/>
        <dbReference type="ChEBI" id="CHEBI:15378"/>
        <dbReference type="ChEBI" id="CHEBI:17359"/>
        <dbReference type="ChEBI" id="CHEBI:29950"/>
        <dbReference type="ChEBI" id="CHEBI:50058"/>
        <dbReference type="ChEBI" id="CHEBI:58243"/>
        <dbReference type="ChEBI" id="CHEBI:456215"/>
        <dbReference type="EC" id="1.8.4.10"/>
    </reaction>
</comment>
<evidence type="ECO:0000256" key="6">
    <source>
        <dbReference type="ARBA" id="ARBA00023014"/>
    </source>
</evidence>
<evidence type="ECO:0000256" key="1">
    <source>
        <dbReference type="ARBA" id="ARBA00009732"/>
    </source>
</evidence>
<reference evidence="16 17" key="1">
    <citation type="submission" date="2018-11" db="EMBL/GenBank/DDBJ databases">
        <title>Novel bacteria species description.</title>
        <authorList>
            <person name="Han J.-H."/>
        </authorList>
    </citation>
    <scope>NUCLEOTIDE SEQUENCE [LARGE SCALE GENOMIC DNA]</scope>
    <source>
        <strain evidence="16 17">KCTC23259</strain>
    </source>
</reference>
<comment type="caution">
    <text evidence="16">The sequence shown here is derived from an EMBL/GenBank/DDBJ whole genome shotgun (WGS) entry which is preliminary data.</text>
</comment>
<dbReference type="GO" id="GO:0019344">
    <property type="term" value="P:cysteine biosynthetic process"/>
    <property type="evidence" value="ECO:0007669"/>
    <property type="project" value="InterPro"/>
</dbReference>
<evidence type="ECO:0000256" key="8">
    <source>
        <dbReference type="ARBA" id="ARBA00024327"/>
    </source>
</evidence>
<dbReference type="InterPro" id="IPR014729">
    <property type="entry name" value="Rossmann-like_a/b/a_fold"/>
</dbReference>
<feature type="domain" description="Phosphoadenosine phosphosulphate reductase" evidence="15">
    <location>
        <begin position="26"/>
        <end position="200"/>
    </location>
</feature>
<feature type="binding site" evidence="14">
    <location>
        <position position="197"/>
    </location>
    <ligand>
        <name>[4Fe-4S] cluster</name>
        <dbReference type="ChEBI" id="CHEBI:49883"/>
    </ligand>
</feature>
<comment type="function">
    <text evidence="7 14">Catalyzes the formation of sulfite from adenosine 5'-phosphosulfate (APS) using thioredoxin as an electron donor.</text>
</comment>
<dbReference type="InterPro" id="IPR002500">
    <property type="entry name" value="PAPS_reduct_dom"/>
</dbReference>
<dbReference type="Proteomes" id="UP001204144">
    <property type="component" value="Unassembled WGS sequence"/>
</dbReference>
<dbReference type="AlphaFoldDB" id="A0AAE3GZV1"/>
<evidence type="ECO:0000256" key="4">
    <source>
        <dbReference type="ARBA" id="ARBA00023002"/>
    </source>
</evidence>
<evidence type="ECO:0000256" key="5">
    <source>
        <dbReference type="ARBA" id="ARBA00023004"/>
    </source>
</evidence>
<feature type="active site" description="Nucleophile; cysteine thiosulfonate intermediate" evidence="14">
    <location>
        <position position="221"/>
    </location>
</feature>
<dbReference type="PIRSF" id="PIRSF000857">
    <property type="entry name" value="PAPS_reductase"/>
    <property type="match status" value="1"/>
</dbReference>
<keyword evidence="2 14" id="KW-0963">Cytoplasm</keyword>
<keyword evidence="6 14" id="KW-0411">Iron-sulfur</keyword>
<sequence length="227" mass="26420">MMIEELENLDLVASLRLVSEKYPNKVVFSTSFGQEDQVITDAILKNGLAIQVFTLDTGRLFPETYELMDRTKARYKTTFKTYFPDTEQVEQLVENKGFNSFYESVENRKECCGIRKIVGLKRALKGNEVWITGLRAEQSENRSSMPIWEYDEINQIFKFNPLVNWSFEEMETYLKDNNVPQNSLHKKGFVSIGCQPCTRAIEPGEHPRAGRWWWEESQKECGLHAVK</sequence>
<keyword evidence="5 14" id="KW-0408">Iron</keyword>
<comment type="subcellular location">
    <subcellularLocation>
        <location evidence="14">Cytoplasm</location>
    </subcellularLocation>
</comment>
<dbReference type="SUPFAM" id="SSF52402">
    <property type="entry name" value="Adenine nucleotide alpha hydrolases-like"/>
    <property type="match status" value="1"/>
</dbReference>
<comment type="similarity">
    <text evidence="1 14">Belongs to the PAPS reductase family. CysH subfamily.</text>
</comment>
<keyword evidence="4 14" id="KW-0560">Oxidoreductase</keyword>
<dbReference type="NCBIfam" id="TIGR00434">
    <property type="entry name" value="cysH"/>
    <property type="match status" value="1"/>
</dbReference>
<gene>
    <name evidence="14" type="primary">cysH</name>
    <name evidence="16" type="ORF">EGI31_00630</name>
</gene>
<feature type="binding site" evidence="14">
    <location>
        <position position="112"/>
    </location>
    <ligand>
        <name>[4Fe-4S] cluster</name>
        <dbReference type="ChEBI" id="CHEBI:49883"/>
    </ligand>
</feature>
<evidence type="ECO:0000256" key="13">
    <source>
        <dbReference type="ARBA" id="ARBA00048441"/>
    </source>
</evidence>
<dbReference type="NCBIfam" id="TIGR02055">
    <property type="entry name" value="APS_reductase"/>
    <property type="match status" value="1"/>
</dbReference>
<dbReference type="Pfam" id="PF01507">
    <property type="entry name" value="PAPS_reduct"/>
    <property type="match status" value="1"/>
</dbReference>
<evidence type="ECO:0000313" key="16">
    <source>
        <dbReference type="EMBL" id="MCP9761441.1"/>
    </source>
</evidence>
<dbReference type="GO" id="GO:0005737">
    <property type="term" value="C:cytoplasm"/>
    <property type="evidence" value="ECO:0007669"/>
    <property type="project" value="UniProtKB-SubCell"/>
</dbReference>
<keyword evidence="17" id="KW-1185">Reference proteome</keyword>
<keyword evidence="3 14" id="KW-0479">Metal-binding</keyword>
<dbReference type="GO" id="GO:0004604">
    <property type="term" value="F:phosphoadenylyl-sulfate reductase (thioredoxin) activity"/>
    <property type="evidence" value="ECO:0007669"/>
    <property type="project" value="UniProtKB-UniRule"/>
</dbReference>
<dbReference type="PANTHER" id="PTHR46482">
    <property type="entry name" value="5'-ADENYLYLSULFATE REDUCTASE 3, CHLOROPLASTIC"/>
    <property type="match status" value="1"/>
</dbReference>
<proteinExistence type="inferred from homology"/>
<dbReference type="GO" id="GO:0070814">
    <property type="term" value="P:hydrogen sulfide biosynthetic process"/>
    <property type="evidence" value="ECO:0007669"/>
    <property type="project" value="UniProtKB-UniRule"/>
</dbReference>
<evidence type="ECO:0000256" key="10">
    <source>
        <dbReference type="ARBA" id="ARBA00029514"/>
    </source>
</evidence>
<dbReference type="InterPro" id="IPR011798">
    <property type="entry name" value="APS_reductase"/>
</dbReference>
<dbReference type="EC" id="1.8.4.10" evidence="9 14"/>
<evidence type="ECO:0000256" key="2">
    <source>
        <dbReference type="ARBA" id="ARBA00022490"/>
    </source>
</evidence>
<organism evidence="16 17">
    <name type="scientific">Lacihabitans soyangensis</name>
    <dbReference type="NCBI Taxonomy" id="869394"/>
    <lineage>
        <taxon>Bacteria</taxon>
        <taxon>Pseudomonadati</taxon>
        <taxon>Bacteroidota</taxon>
        <taxon>Cytophagia</taxon>
        <taxon>Cytophagales</taxon>
        <taxon>Leadbetterellaceae</taxon>
        <taxon>Lacihabitans</taxon>
    </lineage>
</organism>
<dbReference type="EMBL" id="RJUF01000001">
    <property type="protein sequence ID" value="MCP9761441.1"/>
    <property type="molecule type" value="Genomic_DNA"/>
</dbReference>
<evidence type="ECO:0000259" key="15">
    <source>
        <dbReference type="Pfam" id="PF01507"/>
    </source>
</evidence>
<dbReference type="PANTHER" id="PTHR46482:SF9">
    <property type="entry name" value="5'-ADENYLYLSULFATE REDUCTASE 1, CHLOROPLASTIC"/>
    <property type="match status" value="1"/>
</dbReference>
<evidence type="ECO:0000313" key="17">
    <source>
        <dbReference type="Proteomes" id="UP001204144"/>
    </source>
</evidence>
<dbReference type="GO" id="GO:0043866">
    <property type="term" value="F:adenylyl-sulfate reductase (thioredoxin) activity"/>
    <property type="evidence" value="ECO:0007669"/>
    <property type="project" value="UniProtKB-EC"/>
</dbReference>
<comment type="pathway">
    <text evidence="8 14">Sulfur metabolism; hydrogen sulfide biosynthesis; sulfite from sulfate.</text>
</comment>
<dbReference type="HAMAP" id="MF_00063">
    <property type="entry name" value="CysH"/>
    <property type="match status" value="1"/>
</dbReference>
<dbReference type="Gene3D" id="3.40.50.620">
    <property type="entry name" value="HUPs"/>
    <property type="match status" value="1"/>
</dbReference>
<evidence type="ECO:0000256" key="14">
    <source>
        <dbReference type="HAMAP-Rule" id="MF_00063"/>
    </source>
</evidence>
<protein>
    <recommendedName>
        <fullName evidence="10 14">Adenosine 5'-phosphosulfate reductase</fullName>
        <shortName evidence="14">APS reductase</shortName>
        <ecNumber evidence="9 14">1.8.4.10</ecNumber>
    </recommendedName>
    <alternativeName>
        <fullName evidence="12 14">5'-adenylylsulfate reductase</fullName>
    </alternativeName>
    <alternativeName>
        <fullName evidence="11 14">Thioredoxin-dependent 5'-adenylylsulfate reductase</fullName>
    </alternativeName>
</protein>
<evidence type="ECO:0000256" key="12">
    <source>
        <dbReference type="ARBA" id="ARBA00032041"/>
    </source>
</evidence>
<feature type="binding site" evidence="14">
    <location>
        <position position="111"/>
    </location>
    <ligand>
        <name>[4Fe-4S] cluster</name>
        <dbReference type="ChEBI" id="CHEBI:49883"/>
    </ligand>
</feature>
<evidence type="ECO:0000256" key="7">
    <source>
        <dbReference type="ARBA" id="ARBA00024298"/>
    </source>
</evidence>
<dbReference type="GO" id="GO:0019379">
    <property type="term" value="P:sulfate assimilation, phosphoadenylyl sulfate reduction by phosphoadenylyl-sulfate reductase (thioredoxin)"/>
    <property type="evidence" value="ECO:0007669"/>
    <property type="project" value="UniProtKB-UniRule"/>
</dbReference>
<evidence type="ECO:0000256" key="3">
    <source>
        <dbReference type="ARBA" id="ARBA00022723"/>
    </source>
</evidence>
<dbReference type="GO" id="GO:0051539">
    <property type="term" value="F:4 iron, 4 sulfur cluster binding"/>
    <property type="evidence" value="ECO:0007669"/>
    <property type="project" value="UniProtKB-UniRule"/>
</dbReference>
<feature type="binding site" evidence="14">
    <location>
        <position position="194"/>
    </location>
    <ligand>
        <name>[4Fe-4S] cluster</name>
        <dbReference type="ChEBI" id="CHEBI:49883"/>
    </ligand>
</feature>
<dbReference type="GO" id="GO:0046872">
    <property type="term" value="F:metal ion binding"/>
    <property type="evidence" value="ECO:0007669"/>
    <property type="project" value="UniProtKB-KW"/>
</dbReference>
<evidence type="ECO:0000256" key="9">
    <source>
        <dbReference type="ARBA" id="ARBA00024386"/>
    </source>
</evidence>
<comment type="cofactor">
    <cofactor evidence="14">
        <name>[4Fe-4S] cluster</name>
        <dbReference type="ChEBI" id="CHEBI:49883"/>
    </cofactor>
    <text evidence="14">Binds 1 [4Fe-4S] cluster per subunit.</text>
</comment>
<dbReference type="NCBIfam" id="NF002537">
    <property type="entry name" value="PRK02090.1"/>
    <property type="match status" value="1"/>
</dbReference>
<dbReference type="InterPro" id="IPR004511">
    <property type="entry name" value="PAPS/APS_Rdtase"/>
</dbReference>
<evidence type="ECO:0000256" key="11">
    <source>
        <dbReference type="ARBA" id="ARBA00030894"/>
    </source>
</evidence>
<dbReference type="CDD" id="cd23945">
    <property type="entry name" value="PAPS_reductase"/>
    <property type="match status" value="1"/>
</dbReference>